<organism evidence="6 7">
    <name type="scientific">Alkalihalophilus lindianensis</name>
    <dbReference type="NCBI Taxonomy" id="1630542"/>
    <lineage>
        <taxon>Bacteria</taxon>
        <taxon>Bacillati</taxon>
        <taxon>Bacillota</taxon>
        <taxon>Bacilli</taxon>
        <taxon>Bacillales</taxon>
        <taxon>Bacillaceae</taxon>
        <taxon>Alkalihalophilus</taxon>
    </lineage>
</organism>
<dbReference type="PANTHER" id="PTHR19288">
    <property type="entry name" value="4-NITROPHENYLPHOSPHATASE-RELATED"/>
    <property type="match status" value="1"/>
</dbReference>
<comment type="caution">
    <text evidence="6">The sequence shown here is derived from an EMBL/GenBank/DDBJ whole genome shotgun (WGS) entry which is preliminary data.</text>
</comment>
<dbReference type="EMBL" id="JAWJBA010000002">
    <property type="protein sequence ID" value="MDV2684139.1"/>
    <property type="molecule type" value="Genomic_DNA"/>
</dbReference>
<keyword evidence="7" id="KW-1185">Reference proteome</keyword>
<keyword evidence="5" id="KW-0460">Magnesium</keyword>
<dbReference type="PANTHER" id="PTHR19288:SF46">
    <property type="entry name" value="HALOACID DEHALOGENASE-LIKE HYDROLASE DOMAIN-CONTAINING PROTEIN 2"/>
    <property type="match status" value="1"/>
</dbReference>
<evidence type="ECO:0000256" key="2">
    <source>
        <dbReference type="ARBA" id="ARBA00006696"/>
    </source>
</evidence>
<evidence type="ECO:0000256" key="1">
    <source>
        <dbReference type="ARBA" id="ARBA00001946"/>
    </source>
</evidence>
<dbReference type="GO" id="GO:0016787">
    <property type="term" value="F:hydrolase activity"/>
    <property type="evidence" value="ECO:0007669"/>
    <property type="project" value="UniProtKB-KW"/>
</dbReference>
<dbReference type="PIRSF" id="PIRSF000915">
    <property type="entry name" value="PGP-type_phosphatase"/>
    <property type="match status" value="1"/>
</dbReference>
<accession>A0ABU3X8C9</accession>
<dbReference type="SFLD" id="SFLDG01139">
    <property type="entry name" value="C2.A:_Pyridoxal_Phosphate_Phos"/>
    <property type="match status" value="1"/>
</dbReference>
<evidence type="ECO:0000256" key="3">
    <source>
        <dbReference type="ARBA" id="ARBA00022723"/>
    </source>
</evidence>
<dbReference type="CDD" id="cd07530">
    <property type="entry name" value="HAD_Pase_UmpH-like"/>
    <property type="match status" value="1"/>
</dbReference>
<dbReference type="NCBIfam" id="TIGR01460">
    <property type="entry name" value="HAD-SF-IIA"/>
    <property type="match status" value="1"/>
</dbReference>
<dbReference type="Gene3D" id="3.40.50.1000">
    <property type="entry name" value="HAD superfamily/HAD-like"/>
    <property type="match status" value="2"/>
</dbReference>
<sequence>MKTYKGFLIDLDGTMYRGTEPIPEAIDFVKKLEEKGYPYLFVTNNSTKTPDQVADVLVKMGVPATTEHIYTTSMASASVITEEKQKARVLMVGEEGLRQSLLDYGHQIVEADPDYVVMGLDREITYDKLARATLAVRNGATFIATNGDRALPTEGGLMPGAGSLISVVTTSTGIKPTFIGKPESIMIEQALERIGVRKEEALMIGDNYDTDILAGIRANVDSLMVLTGVTEEKHLNDVDEKPTYVIQSLAEWEIN</sequence>
<protein>
    <submittedName>
        <fullName evidence="6">TIGR01457 family HAD-type hydrolase</fullName>
    </submittedName>
</protein>
<dbReference type="SFLD" id="SFLDS00003">
    <property type="entry name" value="Haloacid_Dehalogenase"/>
    <property type="match status" value="1"/>
</dbReference>
<dbReference type="SUPFAM" id="SSF56784">
    <property type="entry name" value="HAD-like"/>
    <property type="match status" value="1"/>
</dbReference>
<name>A0ABU3X8C9_9BACI</name>
<reference evidence="6 7" key="1">
    <citation type="submission" date="2023-10" db="EMBL/GenBank/DDBJ databases">
        <title>Screening of Alkalihalobacillus lindianensis BZ-TG-R113 and Its Alleviation of Salt Stress on Rapeseed Growth.</title>
        <authorList>
            <person name="Zhao B."/>
            <person name="Guo T."/>
        </authorList>
    </citation>
    <scope>NUCLEOTIDE SEQUENCE [LARGE SCALE GENOMIC DNA]</scope>
    <source>
        <strain evidence="6 7">BZ-TG-R113</strain>
    </source>
</reference>
<dbReference type="RefSeq" id="WP_317121395.1">
    <property type="nucleotide sequence ID" value="NZ_JAWJBA010000002.1"/>
</dbReference>
<dbReference type="Proteomes" id="UP001287282">
    <property type="component" value="Unassembled WGS sequence"/>
</dbReference>
<comment type="cofactor">
    <cofactor evidence="1">
        <name>Mg(2+)</name>
        <dbReference type="ChEBI" id="CHEBI:18420"/>
    </cofactor>
</comment>
<evidence type="ECO:0000256" key="5">
    <source>
        <dbReference type="ARBA" id="ARBA00022842"/>
    </source>
</evidence>
<dbReference type="NCBIfam" id="TIGR01457">
    <property type="entry name" value="HAD-SF-IIA-hyp2"/>
    <property type="match status" value="1"/>
</dbReference>
<proteinExistence type="inferred from homology"/>
<keyword evidence="4 6" id="KW-0378">Hydrolase</keyword>
<dbReference type="InterPro" id="IPR006354">
    <property type="entry name" value="HAD-SF_hydro_IIA_hyp1"/>
</dbReference>
<dbReference type="InterPro" id="IPR023214">
    <property type="entry name" value="HAD_sf"/>
</dbReference>
<dbReference type="InterPro" id="IPR006357">
    <property type="entry name" value="HAD-SF_hydro_IIA"/>
</dbReference>
<dbReference type="Pfam" id="PF13344">
    <property type="entry name" value="Hydrolase_6"/>
    <property type="match status" value="1"/>
</dbReference>
<gene>
    <name evidence="6" type="ORF">RYX56_07140</name>
</gene>
<evidence type="ECO:0000256" key="4">
    <source>
        <dbReference type="ARBA" id="ARBA00022801"/>
    </source>
</evidence>
<comment type="similarity">
    <text evidence="2">Belongs to the HAD-like hydrolase superfamily. NagD family.</text>
</comment>
<dbReference type="Pfam" id="PF13242">
    <property type="entry name" value="Hydrolase_like"/>
    <property type="match status" value="1"/>
</dbReference>
<dbReference type="InterPro" id="IPR036412">
    <property type="entry name" value="HAD-like_sf"/>
</dbReference>
<keyword evidence="3" id="KW-0479">Metal-binding</keyword>
<evidence type="ECO:0000313" key="6">
    <source>
        <dbReference type="EMBL" id="MDV2684139.1"/>
    </source>
</evidence>
<evidence type="ECO:0000313" key="7">
    <source>
        <dbReference type="Proteomes" id="UP001287282"/>
    </source>
</evidence>